<evidence type="ECO:0000313" key="2">
    <source>
        <dbReference type="EMBL" id="SFL32681.1"/>
    </source>
</evidence>
<keyword evidence="1" id="KW-0812">Transmembrane</keyword>
<keyword evidence="1" id="KW-1133">Transmembrane helix</keyword>
<dbReference type="Proteomes" id="UP000199607">
    <property type="component" value="Unassembled WGS sequence"/>
</dbReference>
<proteinExistence type="predicted"/>
<accession>A0A1I4GU40</accession>
<name>A0A1I4GU40_9EURY</name>
<keyword evidence="1" id="KW-0472">Membrane</keyword>
<evidence type="ECO:0000256" key="1">
    <source>
        <dbReference type="SAM" id="Phobius"/>
    </source>
</evidence>
<dbReference type="AlphaFoldDB" id="A0A1I4GU40"/>
<keyword evidence="3" id="KW-1185">Reference proteome</keyword>
<dbReference type="STRING" id="553466.SAMN04487950_3371"/>
<evidence type="ECO:0000313" key="3">
    <source>
        <dbReference type="Proteomes" id="UP000199607"/>
    </source>
</evidence>
<organism evidence="2 3">
    <name type="scientific">Halogranum rubrum</name>
    <dbReference type="NCBI Taxonomy" id="553466"/>
    <lineage>
        <taxon>Archaea</taxon>
        <taxon>Methanobacteriati</taxon>
        <taxon>Methanobacteriota</taxon>
        <taxon>Stenosarchaea group</taxon>
        <taxon>Halobacteria</taxon>
        <taxon>Halobacteriales</taxon>
        <taxon>Haloferacaceae</taxon>
    </lineage>
</organism>
<reference evidence="3" key="1">
    <citation type="submission" date="2016-10" db="EMBL/GenBank/DDBJ databases">
        <authorList>
            <person name="Varghese N."/>
            <person name="Submissions S."/>
        </authorList>
    </citation>
    <scope>NUCLEOTIDE SEQUENCE [LARGE SCALE GENOMIC DNA]</scope>
    <source>
        <strain evidence="3">CGMCC 1.7738</strain>
    </source>
</reference>
<sequence>MSFAGYLCIGSALHIAGVYTPSFPLMSFSDPVFTILSFLVGGFICLLSGSLTCLTLLVSVKDANAEFVLLTSLIAFGFGAATVRITVNPVLTWLAAL</sequence>
<feature type="transmembrane region" description="Helical" evidence="1">
    <location>
        <begin position="67"/>
        <end position="87"/>
    </location>
</feature>
<feature type="transmembrane region" description="Helical" evidence="1">
    <location>
        <begin position="33"/>
        <end position="60"/>
    </location>
</feature>
<protein>
    <submittedName>
        <fullName evidence="2">Uncharacterized protein</fullName>
    </submittedName>
</protein>
<gene>
    <name evidence="2" type="ORF">SAMN04487950_3371</name>
</gene>
<dbReference type="EMBL" id="FOTC01000004">
    <property type="protein sequence ID" value="SFL32681.1"/>
    <property type="molecule type" value="Genomic_DNA"/>
</dbReference>